<dbReference type="GO" id="GO:0030288">
    <property type="term" value="C:outer membrane-bounded periplasmic space"/>
    <property type="evidence" value="ECO:0007669"/>
    <property type="project" value="TreeGrafter"/>
</dbReference>
<evidence type="ECO:0000256" key="21">
    <source>
        <dbReference type="ARBA" id="ARBA00023268"/>
    </source>
</evidence>
<dbReference type="Gene3D" id="3.40.710.10">
    <property type="entry name" value="DD-peptidase/beta-lactamase superfamily"/>
    <property type="match status" value="2"/>
</dbReference>
<dbReference type="KEGG" id="brq:CIT40_14125"/>
<comment type="catalytic activity">
    <reaction evidence="23">
        <text>Preferential cleavage: (Ac)2-L-Lys-D-Ala-|-D-Ala. Also transpeptidation of peptidyl-alanyl moieties that are N-acyl substituents of D-alanine.</text>
        <dbReference type="EC" id="3.4.16.4"/>
    </reaction>
</comment>
<dbReference type="InterPro" id="IPR036950">
    <property type="entry name" value="PBP_transglycosylase"/>
</dbReference>
<keyword evidence="11" id="KW-0328">Glycosyltransferase</keyword>
<dbReference type="OrthoDB" id="9766909at2"/>
<evidence type="ECO:0000256" key="20">
    <source>
        <dbReference type="ARBA" id="ARBA00023251"/>
    </source>
</evidence>
<keyword evidence="15" id="KW-0133">Cell shape</keyword>
<keyword evidence="9" id="KW-0121">Carboxypeptidase</keyword>
<evidence type="ECO:0000256" key="22">
    <source>
        <dbReference type="ARBA" id="ARBA00023316"/>
    </source>
</evidence>
<evidence type="ECO:0000256" key="23">
    <source>
        <dbReference type="ARBA" id="ARBA00034000"/>
    </source>
</evidence>
<keyword evidence="14" id="KW-0378">Hydrolase</keyword>
<dbReference type="InterPro" id="IPR012338">
    <property type="entry name" value="Beta-lactam/transpept-like"/>
</dbReference>
<dbReference type="UniPathway" id="UPA00219"/>
<evidence type="ECO:0000256" key="17">
    <source>
        <dbReference type="ARBA" id="ARBA00022984"/>
    </source>
</evidence>
<comment type="similarity">
    <text evidence="3">In the C-terminal section; belongs to the transpeptidase family.</text>
</comment>
<dbReference type="GO" id="GO:0008955">
    <property type="term" value="F:peptidoglycan glycosyltransferase activity"/>
    <property type="evidence" value="ECO:0007669"/>
    <property type="project" value="UniProtKB-EC"/>
</dbReference>
<evidence type="ECO:0000256" key="16">
    <source>
        <dbReference type="ARBA" id="ARBA00022968"/>
    </source>
</evidence>
<evidence type="ECO:0000256" key="25">
    <source>
        <dbReference type="ARBA" id="ARBA00049902"/>
    </source>
</evidence>
<dbReference type="GO" id="GO:0009002">
    <property type="term" value="F:serine-type D-Ala-D-Ala carboxypeptidase activity"/>
    <property type="evidence" value="ECO:0007669"/>
    <property type="project" value="UniProtKB-EC"/>
</dbReference>
<dbReference type="InterPro" id="IPR001264">
    <property type="entry name" value="Glyco_trans_51"/>
</dbReference>
<dbReference type="GO" id="GO:0008658">
    <property type="term" value="F:penicillin binding"/>
    <property type="evidence" value="ECO:0007669"/>
    <property type="project" value="InterPro"/>
</dbReference>
<dbReference type="EMBL" id="CP029426">
    <property type="protein sequence ID" value="AWM01059.1"/>
    <property type="molecule type" value="Genomic_DNA"/>
</dbReference>
<evidence type="ECO:0000256" key="8">
    <source>
        <dbReference type="ARBA" id="ARBA00022519"/>
    </source>
</evidence>
<comment type="similarity">
    <text evidence="4">In the N-terminal section; belongs to the glycosyltransferase 51 family.</text>
</comment>
<evidence type="ECO:0000256" key="9">
    <source>
        <dbReference type="ARBA" id="ARBA00022645"/>
    </source>
</evidence>
<gene>
    <name evidence="32" type="ORF">CIT40_14125</name>
</gene>
<evidence type="ECO:0000313" key="32">
    <source>
        <dbReference type="EMBL" id="AWM01059.1"/>
    </source>
</evidence>
<feature type="domain" description="Penicillin-binding protein OB-like" evidence="31">
    <location>
        <begin position="325"/>
        <end position="447"/>
    </location>
</feature>
<dbReference type="InterPro" id="IPR001460">
    <property type="entry name" value="PCN-bd_Tpept"/>
</dbReference>
<feature type="region of interest" description="Disordered" evidence="27">
    <location>
        <begin position="809"/>
        <end position="836"/>
    </location>
</feature>
<dbReference type="Pfam" id="PF17092">
    <property type="entry name" value="PCB_OB"/>
    <property type="match status" value="1"/>
</dbReference>
<dbReference type="Proteomes" id="UP000215884">
    <property type="component" value="Chromosome"/>
</dbReference>
<evidence type="ECO:0000256" key="19">
    <source>
        <dbReference type="ARBA" id="ARBA00023136"/>
    </source>
</evidence>
<dbReference type="Gene3D" id="1.10.3810.10">
    <property type="entry name" value="Biosynthetic peptidoglycan transglycosylase-like"/>
    <property type="match status" value="1"/>
</dbReference>
<evidence type="ECO:0000259" key="29">
    <source>
        <dbReference type="Pfam" id="PF00905"/>
    </source>
</evidence>
<keyword evidence="7" id="KW-1003">Cell membrane</keyword>
<reference evidence="32 33" key="1">
    <citation type="journal article" date="2017" name="Syst. Appl. Microbiol.">
        <title>Soybeans inoculated with root zone soils of Canadian native legumes harbour diverse and novel Bradyrhizobium spp. that possess agricultural potential.</title>
        <authorList>
            <person name="Bromfield E.S.P."/>
            <person name="Cloutier S."/>
            <person name="Tambong J.T."/>
            <person name="Tran Thi T.V."/>
        </authorList>
    </citation>
    <scope>NUCLEOTIDE SEQUENCE [LARGE SCALE GENOMIC DNA]</scope>
    <source>
        <strain evidence="32 33">39S1MB</strain>
    </source>
</reference>
<protein>
    <recommendedName>
        <fullName evidence="6">Penicillin-binding protein 1A</fullName>
        <ecNumber evidence="24">2.4.99.28</ecNumber>
        <ecNumber evidence="5">3.4.16.4</ecNumber>
    </recommendedName>
</protein>
<evidence type="ECO:0000256" key="14">
    <source>
        <dbReference type="ARBA" id="ARBA00022801"/>
    </source>
</evidence>
<dbReference type="PANTHER" id="PTHR32282:SF27">
    <property type="entry name" value="PENICILLIN-BINDING PROTEIN 1A"/>
    <property type="match status" value="1"/>
</dbReference>
<dbReference type="SUPFAM" id="SSF53955">
    <property type="entry name" value="Lysozyme-like"/>
    <property type="match status" value="1"/>
</dbReference>
<evidence type="ECO:0000256" key="27">
    <source>
        <dbReference type="SAM" id="MobiDB-lite"/>
    </source>
</evidence>
<comment type="catalytic activity">
    <reaction evidence="25">
        <text>[GlcNAc-(1-&gt;4)-Mur2Ac(oyl-L-Ala-gamma-D-Glu-L-Lys-D-Ala-D-Ala)](n)-di-trans,octa-cis-undecaprenyl diphosphate + beta-D-GlcNAc-(1-&gt;4)-Mur2Ac(oyl-L-Ala-gamma-D-Glu-L-Lys-D-Ala-D-Ala)-di-trans,octa-cis-undecaprenyl diphosphate = [GlcNAc-(1-&gt;4)-Mur2Ac(oyl-L-Ala-gamma-D-Glu-L-Lys-D-Ala-D-Ala)](n+1)-di-trans,octa-cis-undecaprenyl diphosphate + di-trans,octa-cis-undecaprenyl diphosphate + H(+)</text>
        <dbReference type="Rhea" id="RHEA:23708"/>
        <dbReference type="Rhea" id="RHEA-COMP:9602"/>
        <dbReference type="Rhea" id="RHEA-COMP:9603"/>
        <dbReference type="ChEBI" id="CHEBI:15378"/>
        <dbReference type="ChEBI" id="CHEBI:58405"/>
        <dbReference type="ChEBI" id="CHEBI:60033"/>
        <dbReference type="ChEBI" id="CHEBI:78435"/>
        <dbReference type="EC" id="2.4.99.28"/>
    </reaction>
</comment>
<dbReference type="FunFam" id="1.10.3810.10:FF:000003">
    <property type="entry name" value="Penicillin-binding protein 1a"/>
    <property type="match status" value="1"/>
</dbReference>
<keyword evidence="13 28" id="KW-0812">Transmembrane</keyword>
<accession>A0A2U8PTI4</accession>
<dbReference type="GO" id="GO:0009252">
    <property type="term" value="P:peptidoglycan biosynthetic process"/>
    <property type="evidence" value="ECO:0007669"/>
    <property type="project" value="UniProtKB-UniPathway"/>
</dbReference>
<dbReference type="PANTHER" id="PTHR32282">
    <property type="entry name" value="BINDING PROTEIN TRANSPEPTIDASE, PUTATIVE-RELATED"/>
    <property type="match status" value="1"/>
</dbReference>
<comment type="pathway">
    <text evidence="2">Cell wall biogenesis; peptidoglycan biosynthesis.</text>
</comment>
<evidence type="ECO:0000313" key="33">
    <source>
        <dbReference type="Proteomes" id="UP000215884"/>
    </source>
</evidence>
<evidence type="ECO:0000256" key="26">
    <source>
        <dbReference type="ARBA" id="ARBA00060592"/>
    </source>
</evidence>
<keyword evidence="17" id="KW-0573">Peptidoglycan synthesis</keyword>
<evidence type="ECO:0000256" key="10">
    <source>
        <dbReference type="ARBA" id="ARBA00022670"/>
    </source>
</evidence>
<evidence type="ECO:0000256" key="5">
    <source>
        <dbReference type="ARBA" id="ARBA00012448"/>
    </source>
</evidence>
<evidence type="ECO:0000256" key="3">
    <source>
        <dbReference type="ARBA" id="ARBA00007090"/>
    </source>
</evidence>
<keyword evidence="33" id="KW-1185">Reference proteome</keyword>
<dbReference type="GO" id="GO:0071555">
    <property type="term" value="P:cell wall organization"/>
    <property type="evidence" value="ECO:0007669"/>
    <property type="project" value="UniProtKB-KW"/>
</dbReference>
<keyword evidence="16" id="KW-0735">Signal-anchor</keyword>
<dbReference type="SUPFAM" id="SSF56601">
    <property type="entry name" value="beta-lactamase/transpeptidase-like"/>
    <property type="match status" value="1"/>
</dbReference>
<dbReference type="GO" id="GO:0005886">
    <property type="term" value="C:plasma membrane"/>
    <property type="evidence" value="ECO:0007669"/>
    <property type="project" value="UniProtKB-SubCell"/>
</dbReference>
<dbReference type="InterPro" id="IPR031376">
    <property type="entry name" value="PCB_OB"/>
</dbReference>
<keyword evidence="10" id="KW-0645">Protease</keyword>
<evidence type="ECO:0000256" key="12">
    <source>
        <dbReference type="ARBA" id="ARBA00022679"/>
    </source>
</evidence>
<dbReference type="EC" id="3.4.16.4" evidence="5"/>
<dbReference type="AlphaFoldDB" id="A0A2U8PTI4"/>
<evidence type="ECO:0000256" key="15">
    <source>
        <dbReference type="ARBA" id="ARBA00022960"/>
    </source>
</evidence>
<keyword evidence="21" id="KW-0511">Multifunctional enzyme</keyword>
<feature type="transmembrane region" description="Helical" evidence="28">
    <location>
        <begin position="7"/>
        <end position="33"/>
    </location>
</feature>
<name>A0A2U8PTI4_9BRAD</name>
<dbReference type="GO" id="GO:0006508">
    <property type="term" value="P:proteolysis"/>
    <property type="evidence" value="ECO:0007669"/>
    <property type="project" value="UniProtKB-KW"/>
</dbReference>
<dbReference type="GO" id="GO:0008360">
    <property type="term" value="P:regulation of cell shape"/>
    <property type="evidence" value="ECO:0007669"/>
    <property type="project" value="UniProtKB-KW"/>
</dbReference>
<evidence type="ECO:0000256" key="6">
    <source>
        <dbReference type="ARBA" id="ARBA00018638"/>
    </source>
</evidence>
<keyword evidence="18 28" id="KW-1133">Transmembrane helix</keyword>
<keyword evidence="8" id="KW-0997">Cell inner membrane</keyword>
<evidence type="ECO:0000256" key="18">
    <source>
        <dbReference type="ARBA" id="ARBA00022989"/>
    </source>
</evidence>
<evidence type="ECO:0000256" key="28">
    <source>
        <dbReference type="SAM" id="Phobius"/>
    </source>
</evidence>
<evidence type="ECO:0000259" key="31">
    <source>
        <dbReference type="Pfam" id="PF17092"/>
    </source>
</evidence>
<dbReference type="GO" id="GO:0046677">
    <property type="term" value="P:response to antibiotic"/>
    <property type="evidence" value="ECO:0007669"/>
    <property type="project" value="UniProtKB-KW"/>
</dbReference>
<dbReference type="InterPro" id="IPR050396">
    <property type="entry name" value="Glycosyltr_51/Transpeptidase"/>
</dbReference>
<feature type="domain" description="Glycosyl transferase family 51" evidence="30">
    <location>
        <begin position="59"/>
        <end position="236"/>
    </location>
</feature>
<dbReference type="NCBIfam" id="TIGR02074">
    <property type="entry name" value="PBP_1a_fam"/>
    <property type="match status" value="1"/>
</dbReference>
<dbReference type="Pfam" id="PF00912">
    <property type="entry name" value="Transgly"/>
    <property type="match status" value="1"/>
</dbReference>
<evidence type="ECO:0000256" key="1">
    <source>
        <dbReference type="ARBA" id="ARBA00004249"/>
    </source>
</evidence>
<dbReference type="Pfam" id="PF00905">
    <property type="entry name" value="Transpeptidase"/>
    <property type="match status" value="1"/>
</dbReference>
<evidence type="ECO:0000256" key="7">
    <source>
        <dbReference type="ARBA" id="ARBA00022475"/>
    </source>
</evidence>
<evidence type="ECO:0000256" key="2">
    <source>
        <dbReference type="ARBA" id="ARBA00004752"/>
    </source>
</evidence>
<dbReference type="InterPro" id="IPR023346">
    <property type="entry name" value="Lysozyme-like_dom_sf"/>
</dbReference>
<evidence type="ECO:0000256" key="11">
    <source>
        <dbReference type="ARBA" id="ARBA00022676"/>
    </source>
</evidence>
<dbReference type="FunFam" id="3.40.710.10:FF:000041">
    <property type="entry name" value="Penicillin-binding protein 1A"/>
    <property type="match status" value="1"/>
</dbReference>
<proteinExistence type="inferred from homology"/>
<dbReference type="EC" id="2.4.99.28" evidence="24"/>
<comment type="subcellular location">
    <subcellularLocation>
        <location evidence="1">Cell inner membrane</location>
        <topology evidence="1">Single-pass type II membrane protein</topology>
    </subcellularLocation>
</comment>
<sequence>MRLLVRFMGFLFAAGTVVFLVGVGAVAGLIWHFSKDLPDYSQLQDYEPPVMTRVHAVDGSLLGEYAKERRLYLPIQAVPKLVINAFLAAEDKNFYEHGGIDYTGMARAGVAYIQNYGSNRRPQGASTITQQVAKNFLLTNEVSFARKIKEALLAMRIEKTYSKDKILELYLNEIYLGLGAYGIAAASLVYFDKSVNELTVAEASYLAALPKMPATLHPVRNRDRAIERRNYVIDRLVENGWIKQADADKARKEPLAVTSRSNGAHTFAGEYFAEEVRRDIFERYGEKKLYEGGLSVRTTLDPKIQVMARKAMVTGLVNYDEQQGYRGAISKLDISGDWGVKLAEIKSLSDISPWRMAVVLETSDQSARIGFQPNRELGGAVSKQRETGIVTADGVRWARAAQGGAKGKTPTAVSQVLQPGDVIYADPLYKDGQPVEGQYRLRQIPEVSGAMVAMDPWTGRVLAMVGGFSFDQSQFNRATQAYRQPGSSFKPIVYSAALDNGYTPSTVVLDAPIEIDQGQGAGVWRPENFSSGKFQGPVTLRNALRQSLNTVTVRLAQDIGMPLIGEYARRFGVYDELPNYLSYALGAGETTAMRMVTAYSMLANGGRRVKPTLIDRIQDRYGHTIFKHDQRECRGCDAPGGWKNQAEPQLIDRREQVLDSMTAYQITELMEGVVQAGTATVVKAVGKPIAGKTGTTNEAKDAWFVGFSPDVAVAIYMGYDKPRPLGKGNAATGGHLAAPIARDFLQLALADKPAVPFKVPAGIKLVRVVAKTGMRAGPGETGGTILEAFKPGTAPPDNYSVIGVADADGRGGGMPASQQQQPDSGFFMRPGTGGLY</sequence>
<keyword evidence="22" id="KW-0961">Cell wall biogenesis/degradation</keyword>
<keyword evidence="12" id="KW-0808">Transferase</keyword>
<evidence type="ECO:0000259" key="30">
    <source>
        <dbReference type="Pfam" id="PF00912"/>
    </source>
</evidence>
<keyword evidence="20" id="KW-0046">Antibiotic resistance</keyword>
<feature type="domain" description="Penicillin-binding protein transpeptidase" evidence="29">
    <location>
        <begin position="449"/>
        <end position="745"/>
    </location>
</feature>
<evidence type="ECO:0000256" key="13">
    <source>
        <dbReference type="ARBA" id="ARBA00022692"/>
    </source>
</evidence>
<dbReference type="RefSeq" id="WP_094896881.1">
    <property type="nucleotide sequence ID" value="NZ_CP029426.2"/>
</dbReference>
<evidence type="ECO:0000256" key="24">
    <source>
        <dbReference type="ARBA" id="ARBA00044770"/>
    </source>
</evidence>
<organism evidence="32 33">
    <name type="scientific">Bradyrhizobium amphicarpaeae</name>
    <dbReference type="NCBI Taxonomy" id="1404768"/>
    <lineage>
        <taxon>Bacteria</taxon>
        <taxon>Pseudomonadati</taxon>
        <taxon>Pseudomonadota</taxon>
        <taxon>Alphaproteobacteria</taxon>
        <taxon>Hyphomicrobiales</taxon>
        <taxon>Nitrobacteraceae</taxon>
        <taxon>Bradyrhizobium</taxon>
    </lineage>
</organism>
<comment type="pathway">
    <text evidence="26">Glycan biosynthesis.</text>
</comment>
<evidence type="ECO:0000256" key="4">
    <source>
        <dbReference type="ARBA" id="ARBA00007739"/>
    </source>
</evidence>
<reference evidence="32 33" key="2">
    <citation type="journal article" date="2019" name="Int. J. Syst. Evol. Microbiol.">
        <title>Description and complete genome sequence of Bradyrhizobium amphicarpaeae sp. nov., harbouring photosystem and nitrogen-fixation genes.</title>
        <authorList>
            <person name="Bromfield E.S.P."/>
            <person name="Cloutier S."/>
            <person name="Nguyen H.D.T."/>
        </authorList>
    </citation>
    <scope>NUCLEOTIDE SEQUENCE [LARGE SCALE GENOMIC DNA]</scope>
    <source>
        <strain evidence="32 33">39S1MB</strain>
    </source>
</reference>
<keyword evidence="19 28" id="KW-0472">Membrane</keyword>